<gene>
    <name evidence="2" type="ORF">E3T28_11730</name>
</gene>
<evidence type="ECO:0000313" key="2">
    <source>
        <dbReference type="EMBL" id="TFC97743.1"/>
    </source>
</evidence>
<sequence>MTTPAGPSTLAETHLATAAENTAGGRRTRAVRAVRQIVTWASWIIAVSARVLVAALTRTVRALPKIIAWACWILAVFVFGLSVAALFVWPGDIGETASAWALSATVLLVSNGVFMLTNHRGKLVRNSLTLLVSLAAIFTAHPALLGGLLAVVGNFVVTGFTLFFLVTAASGDRTLSPRRTTPAA</sequence>
<evidence type="ECO:0000256" key="1">
    <source>
        <dbReference type="SAM" id="Phobius"/>
    </source>
</evidence>
<proteinExistence type="predicted"/>
<evidence type="ECO:0000313" key="3">
    <source>
        <dbReference type="Proteomes" id="UP000297853"/>
    </source>
</evidence>
<feature type="transmembrane region" description="Helical" evidence="1">
    <location>
        <begin position="147"/>
        <end position="169"/>
    </location>
</feature>
<keyword evidence="1" id="KW-1133">Transmembrane helix</keyword>
<keyword evidence="1" id="KW-0472">Membrane</keyword>
<accession>A0ABY2J0L6</accession>
<name>A0ABY2J0L6_9MICO</name>
<organism evidence="2 3">
    <name type="scientific">Cryobacterium sinapicolor</name>
    <dbReference type="NCBI Taxonomy" id="1259236"/>
    <lineage>
        <taxon>Bacteria</taxon>
        <taxon>Bacillati</taxon>
        <taxon>Actinomycetota</taxon>
        <taxon>Actinomycetes</taxon>
        <taxon>Micrococcales</taxon>
        <taxon>Microbacteriaceae</taxon>
        <taxon>Cryobacterium</taxon>
    </lineage>
</organism>
<dbReference type="EMBL" id="SOGQ01000057">
    <property type="protein sequence ID" value="TFC97743.1"/>
    <property type="molecule type" value="Genomic_DNA"/>
</dbReference>
<feature type="transmembrane region" description="Helical" evidence="1">
    <location>
        <begin position="97"/>
        <end position="116"/>
    </location>
</feature>
<feature type="transmembrane region" description="Helical" evidence="1">
    <location>
        <begin position="37"/>
        <end position="57"/>
    </location>
</feature>
<feature type="transmembrane region" description="Helical" evidence="1">
    <location>
        <begin position="69"/>
        <end position="91"/>
    </location>
</feature>
<keyword evidence="1" id="KW-0812">Transmembrane</keyword>
<protein>
    <submittedName>
        <fullName evidence="2">Uncharacterized protein</fullName>
    </submittedName>
</protein>
<feature type="transmembrane region" description="Helical" evidence="1">
    <location>
        <begin position="123"/>
        <end position="141"/>
    </location>
</feature>
<keyword evidence="3" id="KW-1185">Reference proteome</keyword>
<dbReference type="Proteomes" id="UP000297853">
    <property type="component" value="Unassembled WGS sequence"/>
</dbReference>
<dbReference type="RefSeq" id="WP_134431315.1">
    <property type="nucleotide sequence ID" value="NZ_SOGQ01000057.1"/>
</dbReference>
<comment type="caution">
    <text evidence="2">The sequence shown here is derived from an EMBL/GenBank/DDBJ whole genome shotgun (WGS) entry which is preliminary data.</text>
</comment>
<reference evidence="2 3" key="1">
    <citation type="submission" date="2019-03" db="EMBL/GenBank/DDBJ databases">
        <title>Genomics of glacier-inhabiting Cryobacterium strains.</title>
        <authorList>
            <person name="Liu Q."/>
            <person name="Xin Y.-H."/>
        </authorList>
    </citation>
    <scope>NUCLEOTIDE SEQUENCE [LARGE SCALE GENOMIC DNA]</scope>
    <source>
        <strain evidence="2 3">TMT1-23-1</strain>
    </source>
</reference>